<dbReference type="AlphaFoldDB" id="A0AAW4X6R7"/>
<evidence type="ECO:0000313" key="3">
    <source>
        <dbReference type="EMBL" id="MDD1383317.1"/>
    </source>
</evidence>
<dbReference type="Proteomes" id="UP001217945">
    <property type="component" value="Unassembled WGS sequence"/>
</dbReference>
<dbReference type="RefSeq" id="WP_152709303.1">
    <property type="nucleotide sequence ID" value="NZ_CANCWL010000007.1"/>
</dbReference>
<reference evidence="2" key="1">
    <citation type="submission" date="2021-10" db="EMBL/GenBank/DDBJ databases">
        <title>Evolutionary history and lifestyle of the vertebrate symbiont Limosilactobacillus reuteri.</title>
        <authorList>
            <person name="Zheng J."/>
            <person name="Li F."/>
            <person name="Gaenzle M."/>
            <person name="Walter J."/>
        </authorList>
    </citation>
    <scope>NUCLEOTIDE SEQUENCE</scope>
    <source>
        <strain evidence="2">GQ_1_3_1</strain>
    </source>
</reference>
<dbReference type="InterPro" id="IPR018691">
    <property type="entry name" value="DUF2188"/>
</dbReference>
<dbReference type="Proteomes" id="UP001198026">
    <property type="component" value="Unassembled WGS sequence"/>
</dbReference>
<accession>A0AAW4X6R7</accession>
<evidence type="ECO:0000256" key="1">
    <source>
        <dbReference type="SAM" id="MobiDB-lite"/>
    </source>
</evidence>
<evidence type="ECO:0000313" key="2">
    <source>
        <dbReference type="EMBL" id="MCC4478032.1"/>
    </source>
</evidence>
<evidence type="ECO:0000313" key="4">
    <source>
        <dbReference type="Proteomes" id="UP001198026"/>
    </source>
</evidence>
<name>A0AAW4X6R7_LIMRT</name>
<proteinExistence type="predicted"/>
<feature type="region of interest" description="Disordered" evidence="1">
    <location>
        <begin position="1"/>
        <end position="32"/>
    </location>
</feature>
<dbReference type="EMBL" id="JAJGWB010000134">
    <property type="protein sequence ID" value="MCC4478032.1"/>
    <property type="molecule type" value="Genomic_DNA"/>
</dbReference>
<dbReference type="Pfam" id="PF09954">
    <property type="entry name" value="DUF2188"/>
    <property type="match status" value="1"/>
</dbReference>
<comment type="caution">
    <text evidence="2">The sequence shown here is derived from an EMBL/GenBank/DDBJ whole genome shotgun (WGS) entry which is preliminary data.</text>
</comment>
<protein>
    <submittedName>
        <fullName evidence="2">DUF2188 domain-containing protein</fullName>
    </submittedName>
</protein>
<reference evidence="3" key="2">
    <citation type="submission" date="2023-02" db="EMBL/GenBank/DDBJ databases">
        <title>Complete genome sequence of Limosilactobacillus reuteri SRCM217616 isolated from Bos taurus feces.</title>
        <authorList>
            <person name="Yang H.-G."/>
            <person name="Kim J.-W."/>
            <person name="Ha G.-S."/>
            <person name="Yang H.-J."/>
            <person name="Jeong D.-Y."/>
        </authorList>
    </citation>
    <scope>NUCLEOTIDE SEQUENCE</scope>
    <source>
        <strain evidence="3">SRCM217616</strain>
    </source>
</reference>
<sequence length="74" mass="8301">MGRNQHVVHARQGGWNVRGENSKRVTVHTSTKAEATKIARTISRNQNSELFIHGMDGRIQSRDSHGHDPHPPRG</sequence>
<dbReference type="EMBL" id="JAQTKT010000001">
    <property type="protein sequence ID" value="MDD1383317.1"/>
    <property type="molecule type" value="Genomic_DNA"/>
</dbReference>
<organism evidence="2 4">
    <name type="scientific">Limosilactobacillus reuteri</name>
    <name type="common">Lactobacillus reuteri</name>
    <dbReference type="NCBI Taxonomy" id="1598"/>
    <lineage>
        <taxon>Bacteria</taxon>
        <taxon>Bacillati</taxon>
        <taxon>Bacillota</taxon>
        <taxon>Bacilli</taxon>
        <taxon>Lactobacillales</taxon>
        <taxon>Lactobacillaceae</taxon>
        <taxon>Limosilactobacillus</taxon>
    </lineage>
</organism>
<gene>
    <name evidence="2" type="ORF">LMB76_07360</name>
    <name evidence="3" type="ORF">PSQ53_10415</name>
</gene>